<dbReference type="Gene3D" id="2.40.50.140">
    <property type="entry name" value="Nucleic acid-binding proteins"/>
    <property type="match status" value="1"/>
</dbReference>
<evidence type="ECO:0000313" key="9">
    <source>
        <dbReference type="Proteomes" id="UP000294746"/>
    </source>
</evidence>
<dbReference type="GO" id="GO:0048476">
    <property type="term" value="C:Holliday junction resolvase complex"/>
    <property type="evidence" value="ECO:0007669"/>
    <property type="project" value="UniProtKB-UniRule"/>
</dbReference>
<evidence type="ECO:0000256" key="4">
    <source>
        <dbReference type="ARBA" id="ARBA00023172"/>
    </source>
</evidence>
<dbReference type="SUPFAM" id="SSF46929">
    <property type="entry name" value="DNA helicase RuvA subunit, C-terminal domain"/>
    <property type="match status" value="1"/>
</dbReference>
<dbReference type="HAMAP" id="MF_00031">
    <property type="entry name" value="DNA_HJ_migration_RuvA"/>
    <property type="match status" value="1"/>
</dbReference>
<dbReference type="OrthoDB" id="5293449at2"/>
<keyword evidence="8" id="KW-0067">ATP-binding</keyword>
<keyword evidence="3 6" id="KW-0238">DNA-binding</keyword>
<dbReference type="InterPro" id="IPR011114">
    <property type="entry name" value="RuvA_C"/>
</dbReference>
<dbReference type="SUPFAM" id="SSF50249">
    <property type="entry name" value="Nucleic acid-binding proteins"/>
    <property type="match status" value="1"/>
</dbReference>
<evidence type="ECO:0000256" key="3">
    <source>
        <dbReference type="ARBA" id="ARBA00023125"/>
    </source>
</evidence>
<feature type="region of interest" description="Domain III" evidence="6">
    <location>
        <begin position="158"/>
        <end position="211"/>
    </location>
</feature>
<dbReference type="InterPro" id="IPR000085">
    <property type="entry name" value="RuvA"/>
</dbReference>
<protein>
    <recommendedName>
        <fullName evidence="6">Holliday junction branch migration complex subunit RuvA</fullName>
    </recommendedName>
</protein>
<accession>A0A4R2RR82</accession>
<evidence type="ECO:0000256" key="6">
    <source>
        <dbReference type="HAMAP-Rule" id="MF_00031"/>
    </source>
</evidence>
<dbReference type="AlphaFoldDB" id="A0A4R2RR82"/>
<sequence>MIDFLRGSMAYRGADYIAVEVSGVGYRVTVTNPFSYEEHESLFLYTHQVVREDAQLLYGFQTTDERDLFRLLLEVSGIGPKAGIGILAGGTPGQIVSAIQLEDLKFLTALPGIGKKTAQRIVLDLKDKLQKLGWDRRFQLTLSLPDQMVEQPLRRATDDDPTMRDVVDALMGLGYHEEEARSSVMKARESSEKELSTGEWIRLALQVSGKR</sequence>
<keyword evidence="8" id="KW-0547">Nucleotide-binding</keyword>
<dbReference type="Pfam" id="PF01330">
    <property type="entry name" value="RuvA_N"/>
    <property type="match status" value="1"/>
</dbReference>
<keyword evidence="2 6" id="KW-0227">DNA damage</keyword>
<dbReference type="InterPro" id="IPR013849">
    <property type="entry name" value="DNA_helicase_Holl-junc_RuvA_I"/>
</dbReference>
<dbReference type="SUPFAM" id="SSF47781">
    <property type="entry name" value="RuvA domain 2-like"/>
    <property type="match status" value="1"/>
</dbReference>
<feature type="domain" description="Helix-hairpin-helix DNA-binding motif class 1" evidence="7">
    <location>
        <begin position="70"/>
        <end position="89"/>
    </location>
</feature>
<dbReference type="InterPro" id="IPR036267">
    <property type="entry name" value="RuvA_C_sf"/>
</dbReference>
<dbReference type="GO" id="GO:0005524">
    <property type="term" value="F:ATP binding"/>
    <property type="evidence" value="ECO:0007669"/>
    <property type="project" value="InterPro"/>
</dbReference>
<gene>
    <name evidence="6" type="primary">ruvA</name>
    <name evidence="8" type="ORF">EDD57_13122</name>
</gene>
<comment type="function">
    <text evidence="6">The RuvA-RuvB-RuvC complex processes Holliday junction (HJ) DNA during genetic recombination and DNA repair, while the RuvA-RuvB complex plays an important role in the rescue of blocked DNA replication forks via replication fork reversal (RFR). RuvA specifically binds to HJ cruciform DNA, conferring on it an open structure. The RuvB hexamer acts as an ATP-dependent pump, pulling dsDNA into and through the RuvAB complex. HJ branch migration allows RuvC to scan DNA until it finds its consensus sequence, where it cleaves and resolves the cruciform DNA.</text>
</comment>
<dbReference type="Pfam" id="PF14520">
    <property type="entry name" value="HHH_5"/>
    <property type="match status" value="1"/>
</dbReference>
<dbReference type="GO" id="GO:0009378">
    <property type="term" value="F:four-way junction helicase activity"/>
    <property type="evidence" value="ECO:0007669"/>
    <property type="project" value="InterPro"/>
</dbReference>
<organism evidence="8 9">
    <name type="scientific">Baia soyae</name>
    <dbReference type="NCBI Taxonomy" id="1544746"/>
    <lineage>
        <taxon>Bacteria</taxon>
        <taxon>Bacillati</taxon>
        <taxon>Bacillota</taxon>
        <taxon>Bacilli</taxon>
        <taxon>Bacillales</taxon>
        <taxon>Thermoactinomycetaceae</taxon>
        <taxon>Baia</taxon>
    </lineage>
</organism>
<comment type="domain">
    <text evidence="6">Has three domains with a flexible linker between the domains II and III and assumes an 'L' shape. Domain III is highly mobile and contacts RuvB.</text>
</comment>
<keyword evidence="8" id="KW-0347">Helicase</keyword>
<dbReference type="InterPro" id="IPR012340">
    <property type="entry name" value="NA-bd_OB-fold"/>
</dbReference>
<dbReference type="RefSeq" id="WP_131849304.1">
    <property type="nucleotide sequence ID" value="NZ_SLXV01000031.1"/>
</dbReference>
<comment type="caution">
    <text evidence="8">The sequence shown here is derived from an EMBL/GenBank/DDBJ whole genome shotgun (WGS) entry which is preliminary data.</text>
</comment>
<dbReference type="NCBIfam" id="TIGR00084">
    <property type="entry name" value="ruvA"/>
    <property type="match status" value="1"/>
</dbReference>
<keyword evidence="8" id="KW-0378">Hydrolase</keyword>
<comment type="subcellular location">
    <subcellularLocation>
        <location evidence="6">Cytoplasm</location>
    </subcellularLocation>
</comment>
<evidence type="ECO:0000256" key="1">
    <source>
        <dbReference type="ARBA" id="ARBA00022490"/>
    </source>
</evidence>
<dbReference type="CDD" id="cd14332">
    <property type="entry name" value="UBA_RuvA_C"/>
    <property type="match status" value="1"/>
</dbReference>
<keyword evidence="1 6" id="KW-0963">Cytoplasm</keyword>
<dbReference type="Gene3D" id="1.10.150.20">
    <property type="entry name" value="5' to 3' exonuclease, C-terminal subdomain"/>
    <property type="match status" value="1"/>
</dbReference>
<dbReference type="InterPro" id="IPR003583">
    <property type="entry name" value="Hlx-hairpin-Hlx_DNA-bd_motif"/>
</dbReference>
<reference evidence="8 9" key="1">
    <citation type="submission" date="2019-03" db="EMBL/GenBank/DDBJ databases">
        <title>Genomic Encyclopedia of Type Strains, Phase IV (KMG-IV): sequencing the most valuable type-strain genomes for metagenomic binning, comparative biology and taxonomic classification.</title>
        <authorList>
            <person name="Goeker M."/>
        </authorList>
    </citation>
    <scope>NUCLEOTIDE SEQUENCE [LARGE SCALE GENOMIC DNA]</scope>
    <source>
        <strain evidence="8 9">DSM 46831</strain>
    </source>
</reference>
<dbReference type="Proteomes" id="UP000294746">
    <property type="component" value="Unassembled WGS sequence"/>
</dbReference>
<evidence type="ECO:0000256" key="5">
    <source>
        <dbReference type="ARBA" id="ARBA00023204"/>
    </source>
</evidence>
<dbReference type="GO" id="GO:0006310">
    <property type="term" value="P:DNA recombination"/>
    <property type="evidence" value="ECO:0007669"/>
    <property type="project" value="UniProtKB-UniRule"/>
</dbReference>
<feature type="domain" description="Helix-hairpin-helix DNA-binding motif class 1" evidence="7">
    <location>
        <begin position="105"/>
        <end position="124"/>
    </location>
</feature>
<dbReference type="EMBL" id="SLXV01000031">
    <property type="protein sequence ID" value="TCP65658.1"/>
    <property type="molecule type" value="Genomic_DNA"/>
</dbReference>
<evidence type="ECO:0000259" key="7">
    <source>
        <dbReference type="SMART" id="SM00278"/>
    </source>
</evidence>
<dbReference type="GO" id="GO:0000400">
    <property type="term" value="F:four-way junction DNA binding"/>
    <property type="evidence" value="ECO:0007669"/>
    <property type="project" value="UniProtKB-UniRule"/>
</dbReference>
<dbReference type="Gene3D" id="1.10.8.10">
    <property type="entry name" value="DNA helicase RuvA subunit, C-terminal domain"/>
    <property type="match status" value="1"/>
</dbReference>
<dbReference type="SMART" id="SM00278">
    <property type="entry name" value="HhH1"/>
    <property type="match status" value="2"/>
</dbReference>
<comment type="caution">
    <text evidence="6">Lacks conserved residue(s) required for the propagation of feature annotation.</text>
</comment>
<dbReference type="GO" id="GO:0005737">
    <property type="term" value="C:cytoplasm"/>
    <property type="evidence" value="ECO:0007669"/>
    <property type="project" value="UniProtKB-SubCell"/>
</dbReference>
<evidence type="ECO:0000313" key="8">
    <source>
        <dbReference type="EMBL" id="TCP65658.1"/>
    </source>
</evidence>
<comment type="similarity">
    <text evidence="6">Belongs to the RuvA family.</text>
</comment>
<comment type="subunit">
    <text evidence="6">Homotetramer. Forms an RuvA(8)-RuvB(12)-Holliday junction (HJ) complex. HJ DNA is sandwiched between 2 RuvA tetramers; dsDNA enters through RuvA and exits via RuvB. An RuvB hexamer assembles on each DNA strand where it exits the tetramer. Each RuvB hexamer is contacted by two RuvA subunits (via domain III) on 2 adjacent RuvB subunits; this complex drives branch migration. In the full resolvosome a probable DNA-RuvA(4)-RuvB(12)-RuvC(2) complex forms which resolves the HJ.</text>
</comment>
<name>A0A4R2RR82_9BACL</name>
<dbReference type="Pfam" id="PF07499">
    <property type="entry name" value="RuvA_C"/>
    <property type="match status" value="1"/>
</dbReference>
<evidence type="ECO:0000256" key="2">
    <source>
        <dbReference type="ARBA" id="ARBA00022763"/>
    </source>
</evidence>
<dbReference type="GO" id="GO:0009379">
    <property type="term" value="C:Holliday junction helicase complex"/>
    <property type="evidence" value="ECO:0007669"/>
    <property type="project" value="InterPro"/>
</dbReference>
<proteinExistence type="inferred from homology"/>
<dbReference type="InterPro" id="IPR010994">
    <property type="entry name" value="RuvA_2-like"/>
</dbReference>
<keyword evidence="4 6" id="KW-0233">DNA recombination</keyword>
<dbReference type="GO" id="GO:0006281">
    <property type="term" value="P:DNA repair"/>
    <property type="evidence" value="ECO:0007669"/>
    <property type="project" value="UniProtKB-UniRule"/>
</dbReference>
<keyword evidence="9" id="KW-1185">Reference proteome</keyword>
<keyword evidence="5 6" id="KW-0234">DNA repair</keyword>